<name>A0A819M6S2_9BILA</name>
<dbReference type="SUPFAM" id="SSF81383">
    <property type="entry name" value="F-box domain"/>
    <property type="match status" value="1"/>
</dbReference>
<dbReference type="EMBL" id="CAJOBE010005479">
    <property type="protein sequence ID" value="CAF3974477.1"/>
    <property type="molecule type" value="Genomic_DNA"/>
</dbReference>
<evidence type="ECO:0000313" key="5">
    <source>
        <dbReference type="Proteomes" id="UP000663874"/>
    </source>
</evidence>
<organism evidence="4 5">
    <name type="scientific">Rotaria sordida</name>
    <dbReference type="NCBI Taxonomy" id="392033"/>
    <lineage>
        <taxon>Eukaryota</taxon>
        <taxon>Metazoa</taxon>
        <taxon>Spiralia</taxon>
        <taxon>Gnathifera</taxon>
        <taxon>Rotifera</taxon>
        <taxon>Eurotatoria</taxon>
        <taxon>Bdelloidea</taxon>
        <taxon>Philodinida</taxon>
        <taxon>Philodinidae</taxon>
        <taxon>Rotaria</taxon>
    </lineage>
</organism>
<dbReference type="Proteomes" id="UP000663882">
    <property type="component" value="Unassembled WGS sequence"/>
</dbReference>
<dbReference type="OrthoDB" id="10006976at2759"/>
<dbReference type="EMBL" id="CAJNOU010004570">
    <property type="protein sequence ID" value="CAF1446583.1"/>
    <property type="molecule type" value="Genomic_DNA"/>
</dbReference>
<comment type="caution">
    <text evidence="4">The sequence shown here is derived from an EMBL/GenBank/DDBJ whole genome shotgun (WGS) entry which is preliminary data.</text>
</comment>
<evidence type="ECO:0000313" key="1">
    <source>
        <dbReference type="EMBL" id="CAF1385675.1"/>
    </source>
</evidence>
<proteinExistence type="predicted"/>
<reference evidence="4" key="1">
    <citation type="submission" date="2021-02" db="EMBL/GenBank/DDBJ databases">
        <authorList>
            <person name="Nowell W R."/>
        </authorList>
    </citation>
    <scope>NUCLEOTIDE SEQUENCE</scope>
</reference>
<evidence type="ECO:0000313" key="3">
    <source>
        <dbReference type="EMBL" id="CAF3957097.1"/>
    </source>
</evidence>
<dbReference type="InterPro" id="IPR036047">
    <property type="entry name" value="F-box-like_dom_sf"/>
</dbReference>
<sequence length="629" mass="72639">MREMKKMMVTMFEFLSIDVLYEICAYLSPVDILRSLASLNKRFSTIFMYQFLWHIHIDGDRMSLLTFNDFCENILKVVRHRVVSLRITFKHVVGGWSLISSALKYHQTMLLRHVQLIDIQPYEFDKFLCNHLTKQLHTLIVDVTEHNSFNYQAMEGAYLAKVCSCLPALTICRLPFNFCRISCKKLLKSSTTPLMSLPNVFNTTYLHTLTVGVNTSRFLEHLLPCIPFIQNLSLGIADPVVIEDDGFDIVSMPVAVDARLLRNLVRVRVNCLNTMSFHRTIVLLSCVLDQLIHFSLKLNSYASACDPFDISGDIIQQTCIDRLKPSASYALDLSFNIEKDLKEKKIYNSFVKAAFFRRQKPRVIIQERNNWGIGRDHHCFILYTSPYNGTKLQTHFFSEHLPVSSKSMDPTGLFSRANELLIEGFNGGSSHHKLSKSRKPMSSFVPWSLLTKIVIDGSYFISAAELEAILRMSYNVHTLQIKEDNGSLCRAILFDTANLATRINQQIKSFDMDAESITLRNGEYFCKRISNRLPDLKHFSFSLHNSHDEFGWHSSNTRHGQIACTERIVNHICYLLDHFQQLVSLDMSFVGWTFTATPCFSYLIRRQLHELLLNRSYRVRCSEKIQIWL</sequence>
<protein>
    <recommendedName>
        <fullName evidence="6">F-box domain-containing protein</fullName>
    </recommendedName>
</protein>
<dbReference type="EMBL" id="CAJNOO010004562">
    <property type="protein sequence ID" value="CAF1385675.1"/>
    <property type="molecule type" value="Genomic_DNA"/>
</dbReference>
<dbReference type="Proteomes" id="UP000663889">
    <property type="component" value="Unassembled WGS sequence"/>
</dbReference>
<dbReference type="Proteomes" id="UP000663874">
    <property type="component" value="Unassembled WGS sequence"/>
</dbReference>
<dbReference type="EMBL" id="CAJOAX010005695">
    <property type="protein sequence ID" value="CAF3957097.1"/>
    <property type="molecule type" value="Genomic_DNA"/>
</dbReference>
<evidence type="ECO:0008006" key="6">
    <source>
        <dbReference type="Google" id="ProtNLM"/>
    </source>
</evidence>
<dbReference type="AlphaFoldDB" id="A0A819M6S2"/>
<dbReference type="Proteomes" id="UP000663823">
    <property type="component" value="Unassembled WGS sequence"/>
</dbReference>
<evidence type="ECO:0000313" key="4">
    <source>
        <dbReference type="EMBL" id="CAF3974477.1"/>
    </source>
</evidence>
<gene>
    <name evidence="4" type="ORF">FNK824_LOCUS24517</name>
    <name evidence="3" type="ORF">OTI717_LOCUS26700</name>
    <name evidence="1" type="ORF">RFH988_LOCUS34080</name>
    <name evidence="2" type="ORF">SEV965_LOCUS33482</name>
</gene>
<evidence type="ECO:0000313" key="2">
    <source>
        <dbReference type="EMBL" id="CAF1446583.1"/>
    </source>
</evidence>
<accession>A0A819M6S2</accession>